<name>A0A8K0QVY7_9PLEO</name>
<evidence type="ECO:0000256" key="4">
    <source>
        <dbReference type="ARBA" id="ARBA00023002"/>
    </source>
</evidence>
<evidence type="ECO:0000256" key="3">
    <source>
        <dbReference type="ARBA" id="ARBA00022827"/>
    </source>
</evidence>
<keyword evidence="4" id="KW-0560">Oxidoreductase</keyword>
<proteinExistence type="predicted"/>
<comment type="cofactor">
    <cofactor evidence="1">
        <name>FAD</name>
        <dbReference type="ChEBI" id="CHEBI:57692"/>
    </cofactor>
</comment>
<dbReference type="PANTHER" id="PTHR43400">
    <property type="entry name" value="FUMARATE REDUCTASE"/>
    <property type="match status" value="1"/>
</dbReference>
<feature type="domain" description="FAD-dependent oxidoreductase 2 FAD-binding" evidence="6">
    <location>
        <begin position="20"/>
        <end position="72"/>
    </location>
</feature>
<evidence type="ECO:0000256" key="2">
    <source>
        <dbReference type="ARBA" id="ARBA00022630"/>
    </source>
</evidence>
<evidence type="ECO:0000313" key="7">
    <source>
        <dbReference type="EMBL" id="KAH7070992.1"/>
    </source>
</evidence>
<dbReference type="SUPFAM" id="SSF56425">
    <property type="entry name" value="Succinate dehydrogenase/fumarate reductase flavoprotein, catalytic domain"/>
    <property type="match status" value="1"/>
</dbReference>
<dbReference type="InterPro" id="IPR027477">
    <property type="entry name" value="Succ_DH/fumarate_Rdtase_cat_sf"/>
</dbReference>
<organism evidence="7 8">
    <name type="scientific">Paraphoma chrysanthemicola</name>
    <dbReference type="NCBI Taxonomy" id="798071"/>
    <lineage>
        <taxon>Eukaryota</taxon>
        <taxon>Fungi</taxon>
        <taxon>Dikarya</taxon>
        <taxon>Ascomycota</taxon>
        <taxon>Pezizomycotina</taxon>
        <taxon>Dothideomycetes</taxon>
        <taxon>Pleosporomycetidae</taxon>
        <taxon>Pleosporales</taxon>
        <taxon>Pleosporineae</taxon>
        <taxon>Phaeosphaeriaceae</taxon>
        <taxon>Paraphoma</taxon>
    </lineage>
</organism>
<feature type="region of interest" description="Disordered" evidence="5">
    <location>
        <begin position="1"/>
        <end position="22"/>
    </location>
</feature>
<feature type="compositionally biased region" description="Basic and acidic residues" evidence="5">
    <location>
        <begin position="1"/>
        <end position="13"/>
    </location>
</feature>
<keyword evidence="3" id="KW-0274">FAD</keyword>
<dbReference type="SUPFAM" id="SSF51905">
    <property type="entry name" value="FAD/NAD(P)-binding domain"/>
    <property type="match status" value="1"/>
</dbReference>
<gene>
    <name evidence="7" type="ORF">FB567DRAFT_598250</name>
</gene>
<evidence type="ECO:0000313" key="8">
    <source>
        <dbReference type="Proteomes" id="UP000813461"/>
    </source>
</evidence>
<dbReference type="AlphaFoldDB" id="A0A8K0QVY7"/>
<comment type="caution">
    <text evidence="7">The sequence shown here is derived from an EMBL/GenBank/DDBJ whole genome shotgun (WGS) entry which is preliminary data.</text>
</comment>
<accession>A0A8K0QVY7</accession>
<keyword evidence="8" id="KW-1185">Reference proteome</keyword>
<dbReference type="InterPro" id="IPR003953">
    <property type="entry name" value="FAD-dep_OxRdtase_2_FAD-bd"/>
</dbReference>
<reference evidence="7" key="1">
    <citation type="journal article" date="2021" name="Nat. Commun.">
        <title>Genetic determinants of endophytism in the Arabidopsis root mycobiome.</title>
        <authorList>
            <person name="Mesny F."/>
            <person name="Miyauchi S."/>
            <person name="Thiergart T."/>
            <person name="Pickel B."/>
            <person name="Atanasova L."/>
            <person name="Karlsson M."/>
            <person name="Huettel B."/>
            <person name="Barry K.W."/>
            <person name="Haridas S."/>
            <person name="Chen C."/>
            <person name="Bauer D."/>
            <person name="Andreopoulos W."/>
            <person name="Pangilinan J."/>
            <person name="LaButti K."/>
            <person name="Riley R."/>
            <person name="Lipzen A."/>
            <person name="Clum A."/>
            <person name="Drula E."/>
            <person name="Henrissat B."/>
            <person name="Kohler A."/>
            <person name="Grigoriev I.V."/>
            <person name="Martin F.M."/>
            <person name="Hacquard S."/>
        </authorList>
    </citation>
    <scope>NUCLEOTIDE SEQUENCE</scope>
    <source>
        <strain evidence="7">MPI-SDFR-AT-0120</strain>
    </source>
</reference>
<keyword evidence="2" id="KW-0285">Flavoprotein</keyword>
<dbReference type="EMBL" id="JAGMVJ010000025">
    <property type="protein sequence ID" value="KAH7070992.1"/>
    <property type="molecule type" value="Genomic_DNA"/>
</dbReference>
<dbReference type="Pfam" id="PF00890">
    <property type="entry name" value="FAD_binding_2"/>
    <property type="match status" value="1"/>
</dbReference>
<evidence type="ECO:0000256" key="5">
    <source>
        <dbReference type="SAM" id="MobiDB-lite"/>
    </source>
</evidence>
<dbReference type="InterPro" id="IPR050315">
    <property type="entry name" value="FAD-oxidoreductase_2"/>
</dbReference>
<sequence length="105" mass="11251">MKLDGKATKDLSSEKSNWANPIATPPYYGYPVTSHLTFTYGGVKTNTDAQVLSTNGVPIPGLWAAGELTGLFYNEYPPATSVLRSLTFGRLAGTRIAENLKPKGS</sequence>
<evidence type="ECO:0000259" key="6">
    <source>
        <dbReference type="Pfam" id="PF00890"/>
    </source>
</evidence>
<dbReference type="PANTHER" id="PTHR43400:SF7">
    <property type="entry name" value="FAD-DEPENDENT OXIDOREDUCTASE 2 FAD BINDING DOMAIN-CONTAINING PROTEIN"/>
    <property type="match status" value="1"/>
</dbReference>
<dbReference type="InterPro" id="IPR036188">
    <property type="entry name" value="FAD/NAD-bd_sf"/>
</dbReference>
<evidence type="ECO:0000256" key="1">
    <source>
        <dbReference type="ARBA" id="ARBA00001974"/>
    </source>
</evidence>
<dbReference type="OrthoDB" id="7777654at2759"/>
<protein>
    <submittedName>
        <fullName evidence="7">Tricarballylate dehydrogenase</fullName>
    </submittedName>
</protein>
<dbReference type="GO" id="GO:0016491">
    <property type="term" value="F:oxidoreductase activity"/>
    <property type="evidence" value="ECO:0007669"/>
    <property type="project" value="UniProtKB-KW"/>
</dbReference>
<dbReference type="Proteomes" id="UP000813461">
    <property type="component" value="Unassembled WGS sequence"/>
</dbReference>
<dbReference type="Gene3D" id="3.50.50.60">
    <property type="entry name" value="FAD/NAD(P)-binding domain"/>
    <property type="match status" value="1"/>
</dbReference>